<dbReference type="Gene3D" id="2.40.50.100">
    <property type="match status" value="1"/>
</dbReference>
<proteinExistence type="predicted"/>
<accession>A0A1B1KH41</accession>
<name>A0A1B1KH41_RHOOP</name>
<dbReference type="Proteomes" id="UP000186108">
    <property type="component" value="Plasmid pR1CP1"/>
</dbReference>
<dbReference type="Pfam" id="PF00364">
    <property type="entry name" value="Biotin_lipoyl"/>
    <property type="match status" value="1"/>
</dbReference>
<geneLocation type="plasmid" evidence="4">
    <name>pr1cp1</name>
</geneLocation>
<dbReference type="InterPro" id="IPR000089">
    <property type="entry name" value="Biotin_lipoyl"/>
</dbReference>
<sequence>MTEILFPLMSEDDPDAEGVVSNWFVGDGETVAEGDLIAEVAVDKVNVEILAPRSGTVRLLVEEDAGVAQNNPIARIE</sequence>
<evidence type="ECO:0000256" key="1">
    <source>
        <dbReference type="ARBA" id="ARBA00022823"/>
    </source>
</evidence>
<dbReference type="CDD" id="cd06849">
    <property type="entry name" value="lipoyl_domain"/>
    <property type="match status" value="1"/>
</dbReference>
<dbReference type="InterPro" id="IPR003016">
    <property type="entry name" value="2-oxoA_DH_lipoyl-BS"/>
</dbReference>
<dbReference type="SUPFAM" id="SSF51230">
    <property type="entry name" value="Single hybrid motif"/>
    <property type="match status" value="1"/>
</dbReference>
<dbReference type="EMBL" id="CP009112">
    <property type="protein sequence ID" value="ANS31943.1"/>
    <property type="molecule type" value="Genomic_DNA"/>
</dbReference>
<evidence type="ECO:0000259" key="2">
    <source>
        <dbReference type="PROSITE" id="PS50968"/>
    </source>
</evidence>
<feature type="domain" description="Lipoyl-binding" evidence="2">
    <location>
        <begin position="1"/>
        <end position="77"/>
    </location>
</feature>
<dbReference type="AlphaFoldDB" id="A0A1B1KH41"/>
<evidence type="ECO:0000313" key="4">
    <source>
        <dbReference type="Proteomes" id="UP000186108"/>
    </source>
</evidence>
<keyword evidence="3" id="KW-0614">Plasmid</keyword>
<evidence type="ECO:0000313" key="3">
    <source>
        <dbReference type="EMBL" id="ANS31943.1"/>
    </source>
</evidence>
<dbReference type="InterPro" id="IPR011053">
    <property type="entry name" value="Single_hybrid_motif"/>
</dbReference>
<gene>
    <name evidence="3" type="ORF">R1CP_36685</name>
</gene>
<keyword evidence="1" id="KW-0450">Lipoyl</keyword>
<organism evidence="3 4">
    <name type="scientific">Rhodococcus opacus</name>
    <name type="common">Nocardia opaca</name>
    <dbReference type="NCBI Taxonomy" id="37919"/>
    <lineage>
        <taxon>Bacteria</taxon>
        <taxon>Bacillati</taxon>
        <taxon>Actinomycetota</taxon>
        <taxon>Actinomycetes</taxon>
        <taxon>Mycobacteriales</taxon>
        <taxon>Nocardiaceae</taxon>
        <taxon>Rhodococcus</taxon>
    </lineage>
</organism>
<dbReference type="RefSeq" id="WP_065493494.1">
    <property type="nucleotide sequence ID" value="NZ_CP009112.1"/>
</dbReference>
<dbReference type="PROSITE" id="PS50968">
    <property type="entry name" value="BIOTINYL_LIPOYL"/>
    <property type="match status" value="1"/>
</dbReference>
<dbReference type="PROSITE" id="PS00189">
    <property type="entry name" value="LIPOYL"/>
    <property type="match status" value="1"/>
</dbReference>
<reference evidence="3 4" key="1">
    <citation type="submission" date="2014-07" db="EMBL/GenBank/DDBJ databases">
        <authorList>
            <person name="Zhang J.E."/>
            <person name="Yang H."/>
            <person name="Guo J."/>
            <person name="Deng Z."/>
            <person name="Luo H."/>
            <person name="Luo M."/>
            <person name="Zhao B."/>
        </authorList>
    </citation>
    <scope>NUCLEOTIDE SEQUENCE [LARGE SCALE GENOMIC DNA]</scope>
    <source>
        <strain evidence="3 4">1CP</strain>
        <plasmid evidence="4">Plasmid pr1cp1</plasmid>
    </source>
</reference>
<protein>
    <recommendedName>
        <fullName evidence="2">Lipoyl-binding domain-containing protein</fullName>
    </recommendedName>
</protein>